<dbReference type="AlphaFoldDB" id="A0A9N8VM52"/>
<evidence type="ECO:0000313" key="2">
    <source>
        <dbReference type="Proteomes" id="UP000789739"/>
    </source>
</evidence>
<name>A0A9N8VM52_9GLOM</name>
<organism evidence="1 2">
    <name type="scientific">Paraglomus brasilianum</name>
    <dbReference type="NCBI Taxonomy" id="144538"/>
    <lineage>
        <taxon>Eukaryota</taxon>
        <taxon>Fungi</taxon>
        <taxon>Fungi incertae sedis</taxon>
        <taxon>Mucoromycota</taxon>
        <taxon>Glomeromycotina</taxon>
        <taxon>Glomeromycetes</taxon>
        <taxon>Paraglomerales</taxon>
        <taxon>Paraglomeraceae</taxon>
        <taxon>Paraglomus</taxon>
    </lineage>
</organism>
<sequence length="86" mass="9592">MSSSGKMDIYAEIASLNLNREQKSILLYYLTENSEAEARAEKAFTACNNDEEKHDYLNLVLASLDNKNTAKSRSIENESINSVANS</sequence>
<proteinExistence type="predicted"/>
<dbReference type="EMBL" id="CAJVPI010000025">
    <property type="protein sequence ID" value="CAG8459701.1"/>
    <property type="molecule type" value="Genomic_DNA"/>
</dbReference>
<gene>
    <name evidence="1" type="ORF">PBRASI_LOCUS513</name>
</gene>
<comment type="caution">
    <text evidence="1">The sequence shown here is derived from an EMBL/GenBank/DDBJ whole genome shotgun (WGS) entry which is preliminary data.</text>
</comment>
<protein>
    <submittedName>
        <fullName evidence="1">6463_t:CDS:1</fullName>
    </submittedName>
</protein>
<accession>A0A9N8VM52</accession>
<dbReference type="OrthoDB" id="10549440at2759"/>
<evidence type="ECO:0000313" key="1">
    <source>
        <dbReference type="EMBL" id="CAG8459701.1"/>
    </source>
</evidence>
<keyword evidence="2" id="KW-1185">Reference proteome</keyword>
<reference evidence="1" key="1">
    <citation type="submission" date="2021-06" db="EMBL/GenBank/DDBJ databases">
        <authorList>
            <person name="Kallberg Y."/>
            <person name="Tangrot J."/>
            <person name="Rosling A."/>
        </authorList>
    </citation>
    <scope>NUCLEOTIDE SEQUENCE</scope>
    <source>
        <strain evidence="1">BR232B</strain>
    </source>
</reference>
<dbReference type="Proteomes" id="UP000789739">
    <property type="component" value="Unassembled WGS sequence"/>
</dbReference>